<accession>A0A2T8I8Q5</accession>
<reference evidence="1" key="1">
    <citation type="submission" date="2018-04" db="EMBL/GenBank/DDBJ databases">
        <title>WGS assembly of Panicum hallii.</title>
        <authorList>
            <person name="Lovell J."/>
            <person name="Jenkins J."/>
            <person name="Lowry D."/>
            <person name="Mamidi S."/>
            <person name="Sreedasyam A."/>
            <person name="Weng X."/>
            <person name="Barry K."/>
            <person name="Bonette J."/>
            <person name="Campitelli B."/>
            <person name="Daum C."/>
            <person name="Gordon S."/>
            <person name="Gould B."/>
            <person name="Lipzen A."/>
            <person name="Macqueen A."/>
            <person name="Palacio-Mejia J."/>
            <person name="Plott C."/>
            <person name="Shakirov E."/>
            <person name="Shu S."/>
            <person name="Yoshinaga Y."/>
            <person name="Zane M."/>
            <person name="Rokhsar D."/>
            <person name="Grimwood J."/>
            <person name="Schmutz J."/>
            <person name="Juenger T."/>
        </authorList>
    </citation>
    <scope>NUCLEOTIDE SEQUENCE [LARGE SCALE GENOMIC DNA]</scope>
    <source>
        <strain evidence="1">FIL2</strain>
    </source>
</reference>
<protein>
    <submittedName>
        <fullName evidence="1">Uncharacterized protein</fullName>
    </submittedName>
</protein>
<dbReference type="Proteomes" id="UP000243499">
    <property type="component" value="Chromosome 8"/>
</dbReference>
<organism evidence="1">
    <name type="scientific">Panicum hallii</name>
    <dbReference type="NCBI Taxonomy" id="206008"/>
    <lineage>
        <taxon>Eukaryota</taxon>
        <taxon>Viridiplantae</taxon>
        <taxon>Streptophyta</taxon>
        <taxon>Embryophyta</taxon>
        <taxon>Tracheophyta</taxon>
        <taxon>Spermatophyta</taxon>
        <taxon>Magnoliopsida</taxon>
        <taxon>Liliopsida</taxon>
        <taxon>Poales</taxon>
        <taxon>Poaceae</taxon>
        <taxon>PACMAD clade</taxon>
        <taxon>Panicoideae</taxon>
        <taxon>Panicodae</taxon>
        <taxon>Paniceae</taxon>
        <taxon>Panicinae</taxon>
        <taxon>Panicum</taxon>
        <taxon>Panicum sect. Panicum</taxon>
    </lineage>
</organism>
<dbReference type="AlphaFoldDB" id="A0A2T8I8Q5"/>
<gene>
    <name evidence="1" type="ORF">PAHAL_8G126300</name>
</gene>
<name>A0A2T8I8Q5_9POAL</name>
<dbReference type="Gramene" id="PVH34059">
    <property type="protein sequence ID" value="PVH34059"/>
    <property type="gene ID" value="PAHAL_8G126300"/>
</dbReference>
<proteinExistence type="predicted"/>
<evidence type="ECO:0000313" key="1">
    <source>
        <dbReference type="EMBL" id="PVH34059.1"/>
    </source>
</evidence>
<dbReference type="EMBL" id="CM008053">
    <property type="protein sequence ID" value="PVH34059.1"/>
    <property type="molecule type" value="Genomic_DNA"/>
</dbReference>
<sequence>MKYIHNFVENFLRLLLVGLHGFIRRAWIAPDMLPTYKGQIYPCPPIRCRRPCSAPPCSVGPCSVHMPSRRQAQLIPAA</sequence>